<dbReference type="Proteomes" id="UP001225072">
    <property type="component" value="Unassembled WGS sequence"/>
</dbReference>
<dbReference type="EMBL" id="JAUTAL010000001">
    <property type="protein sequence ID" value="MDQ1095105.1"/>
    <property type="molecule type" value="Genomic_DNA"/>
</dbReference>
<accession>A0ABU0TFR2</accession>
<evidence type="ECO:0000256" key="1">
    <source>
        <dbReference type="SAM" id="MobiDB-lite"/>
    </source>
</evidence>
<feature type="chain" id="PRO_5047414512" description="Signal peptidase" evidence="2">
    <location>
        <begin position="19"/>
        <end position="78"/>
    </location>
</feature>
<evidence type="ECO:0008006" key="5">
    <source>
        <dbReference type="Google" id="ProtNLM"/>
    </source>
</evidence>
<organism evidence="3 4">
    <name type="scientific">Chryseobacterium camelliae</name>
    <dbReference type="NCBI Taxonomy" id="1265445"/>
    <lineage>
        <taxon>Bacteria</taxon>
        <taxon>Pseudomonadati</taxon>
        <taxon>Bacteroidota</taxon>
        <taxon>Flavobacteriia</taxon>
        <taxon>Flavobacteriales</taxon>
        <taxon>Weeksellaceae</taxon>
        <taxon>Chryseobacterium group</taxon>
        <taxon>Chryseobacterium</taxon>
    </lineage>
</organism>
<protein>
    <recommendedName>
        <fullName evidence="5">Signal peptidase</fullName>
    </recommendedName>
</protein>
<keyword evidence="2" id="KW-0732">Signal</keyword>
<keyword evidence="4" id="KW-1185">Reference proteome</keyword>
<name>A0ABU0TFR2_9FLAO</name>
<evidence type="ECO:0000313" key="3">
    <source>
        <dbReference type="EMBL" id="MDQ1095105.1"/>
    </source>
</evidence>
<dbReference type="RefSeq" id="WP_307445582.1">
    <property type="nucleotide sequence ID" value="NZ_JAUTAL010000001.1"/>
</dbReference>
<reference evidence="3 4" key="1">
    <citation type="submission" date="2023-07" db="EMBL/GenBank/DDBJ databases">
        <title>Functional and genomic diversity of the sorghum phyllosphere microbiome.</title>
        <authorList>
            <person name="Shade A."/>
        </authorList>
    </citation>
    <scope>NUCLEOTIDE SEQUENCE [LARGE SCALE GENOMIC DNA]</scope>
    <source>
        <strain evidence="3 4">SORGH_AS_1064</strain>
    </source>
</reference>
<proteinExistence type="predicted"/>
<sequence>MKKLIIIYVMAFSGIAYAQQSDNPFVYDNSSQEEADPVPGTPGDPVQPAPIDQYIQVLFFAGIGTILLHAKRKKAVNK</sequence>
<comment type="caution">
    <text evidence="3">The sequence shown here is derived from an EMBL/GenBank/DDBJ whole genome shotgun (WGS) entry which is preliminary data.</text>
</comment>
<gene>
    <name evidence="3" type="ORF">QE404_000252</name>
</gene>
<feature type="signal peptide" evidence="2">
    <location>
        <begin position="1"/>
        <end position="18"/>
    </location>
</feature>
<evidence type="ECO:0000313" key="4">
    <source>
        <dbReference type="Proteomes" id="UP001225072"/>
    </source>
</evidence>
<feature type="region of interest" description="Disordered" evidence="1">
    <location>
        <begin position="26"/>
        <end position="46"/>
    </location>
</feature>
<evidence type="ECO:0000256" key="2">
    <source>
        <dbReference type="SAM" id="SignalP"/>
    </source>
</evidence>